<dbReference type="Gene3D" id="3.30.420.100">
    <property type="match status" value="1"/>
</dbReference>
<dbReference type="InterPro" id="IPR005484">
    <property type="entry name" value="Ribosomal_uL18_bac/plant/anim"/>
</dbReference>
<evidence type="ECO:0000313" key="8">
    <source>
        <dbReference type="EMBL" id="OGF61664.1"/>
    </source>
</evidence>
<evidence type="ECO:0000313" key="9">
    <source>
        <dbReference type="Proteomes" id="UP000178943"/>
    </source>
</evidence>
<dbReference type="PANTHER" id="PTHR12899:SF3">
    <property type="entry name" value="LARGE RIBOSOMAL SUBUNIT PROTEIN UL18M"/>
    <property type="match status" value="1"/>
</dbReference>
<dbReference type="HAMAP" id="MF_01337_B">
    <property type="entry name" value="Ribosomal_uL18_B"/>
    <property type="match status" value="1"/>
</dbReference>
<comment type="function">
    <text evidence="7">This is one of the proteins that bind and probably mediate the attachment of the 5S RNA into the large ribosomal subunit, where it forms part of the central protuberance.</text>
</comment>
<dbReference type="GO" id="GO:0003735">
    <property type="term" value="F:structural constituent of ribosome"/>
    <property type="evidence" value="ECO:0007669"/>
    <property type="project" value="InterPro"/>
</dbReference>
<protein>
    <recommendedName>
        <fullName evidence="6 7">Large ribosomal subunit protein uL18</fullName>
    </recommendedName>
</protein>
<dbReference type="GO" id="GO:0005840">
    <property type="term" value="C:ribosome"/>
    <property type="evidence" value="ECO:0007669"/>
    <property type="project" value="UniProtKB-KW"/>
</dbReference>
<keyword evidence="2 7" id="KW-0699">rRNA-binding</keyword>
<dbReference type="Proteomes" id="UP000178943">
    <property type="component" value="Unassembled WGS sequence"/>
</dbReference>
<dbReference type="FunFam" id="3.30.420.100:FF:000001">
    <property type="entry name" value="50S ribosomal protein L18"/>
    <property type="match status" value="1"/>
</dbReference>
<keyword evidence="4 7" id="KW-0689">Ribosomal protein</keyword>
<dbReference type="STRING" id="1817863.A2Y62_03055"/>
<dbReference type="SUPFAM" id="SSF53137">
    <property type="entry name" value="Translational machinery components"/>
    <property type="match status" value="1"/>
</dbReference>
<evidence type="ECO:0000256" key="7">
    <source>
        <dbReference type="HAMAP-Rule" id="MF_01337"/>
    </source>
</evidence>
<reference evidence="8 9" key="1">
    <citation type="journal article" date="2016" name="Nat. Commun.">
        <title>Thousands of microbial genomes shed light on interconnected biogeochemical processes in an aquifer system.</title>
        <authorList>
            <person name="Anantharaman K."/>
            <person name="Brown C.T."/>
            <person name="Hug L.A."/>
            <person name="Sharon I."/>
            <person name="Castelle C.J."/>
            <person name="Probst A.J."/>
            <person name="Thomas B.C."/>
            <person name="Singh A."/>
            <person name="Wilkins M.J."/>
            <person name="Karaoz U."/>
            <person name="Brodie E.L."/>
            <person name="Williams K.H."/>
            <person name="Hubbard S.S."/>
            <person name="Banfield J.F."/>
        </authorList>
    </citation>
    <scope>NUCLEOTIDE SEQUENCE [LARGE SCALE GENOMIC DNA]</scope>
</reference>
<dbReference type="InterPro" id="IPR057268">
    <property type="entry name" value="Ribosomal_L18"/>
</dbReference>
<sequence>MDKNKLKQYKSIARKNRVRKKIRGTAEKPRLSICRSLKHIYVQAINDNEGITIASSSSMDKELKMKLQSGGNKTGAFEVGKLLGERLLSKGIANAVFDKGAYKYHGRVKSLAEGARASGLKF</sequence>
<evidence type="ECO:0000256" key="2">
    <source>
        <dbReference type="ARBA" id="ARBA00022730"/>
    </source>
</evidence>
<name>A0A1F5VE05_9BACT</name>
<evidence type="ECO:0000256" key="1">
    <source>
        <dbReference type="ARBA" id="ARBA00007116"/>
    </source>
</evidence>
<keyword evidence="3 7" id="KW-0694">RNA-binding</keyword>
<dbReference type="InterPro" id="IPR004389">
    <property type="entry name" value="Ribosomal_uL18_bac-type"/>
</dbReference>
<dbReference type="AlphaFoldDB" id="A0A1F5VE05"/>
<dbReference type="GO" id="GO:0008097">
    <property type="term" value="F:5S rRNA binding"/>
    <property type="evidence" value="ECO:0007669"/>
    <property type="project" value="TreeGrafter"/>
</dbReference>
<dbReference type="PANTHER" id="PTHR12899">
    <property type="entry name" value="39S RIBOSOMAL PROTEIN L18, MITOCHONDRIAL"/>
    <property type="match status" value="1"/>
</dbReference>
<evidence type="ECO:0000256" key="5">
    <source>
        <dbReference type="ARBA" id="ARBA00023274"/>
    </source>
</evidence>
<comment type="subunit">
    <text evidence="7">Part of the 50S ribosomal subunit; part of the 5S rRNA/L5/L18/L25 subcomplex. Contacts the 5S and 23S rRNAs.</text>
</comment>
<dbReference type="CDD" id="cd00432">
    <property type="entry name" value="Ribosomal_L18_L5e"/>
    <property type="match status" value="1"/>
</dbReference>
<organism evidence="8 9">
    <name type="scientific">Candidatus Fischerbacteria bacterium RBG_13_37_8</name>
    <dbReference type="NCBI Taxonomy" id="1817863"/>
    <lineage>
        <taxon>Bacteria</taxon>
        <taxon>Candidatus Fischeribacteriota</taxon>
    </lineage>
</organism>
<dbReference type="GO" id="GO:0005737">
    <property type="term" value="C:cytoplasm"/>
    <property type="evidence" value="ECO:0007669"/>
    <property type="project" value="UniProtKB-ARBA"/>
</dbReference>
<dbReference type="EMBL" id="MFGW01000189">
    <property type="protein sequence ID" value="OGF61664.1"/>
    <property type="molecule type" value="Genomic_DNA"/>
</dbReference>
<dbReference type="Pfam" id="PF00861">
    <property type="entry name" value="Ribosomal_L18p"/>
    <property type="match status" value="1"/>
</dbReference>
<dbReference type="GO" id="GO:1990904">
    <property type="term" value="C:ribonucleoprotein complex"/>
    <property type="evidence" value="ECO:0007669"/>
    <property type="project" value="UniProtKB-KW"/>
</dbReference>
<gene>
    <name evidence="7" type="primary">rplR</name>
    <name evidence="8" type="ORF">A2Y62_03055</name>
</gene>
<evidence type="ECO:0000256" key="4">
    <source>
        <dbReference type="ARBA" id="ARBA00022980"/>
    </source>
</evidence>
<evidence type="ECO:0000256" key="3">
    <source>
        <dbReference type="ARBA" id="ARBA00022884"/>
    </source>
</evidence>
<keyword evidence="5 7" id="KW-0687">Ribonucleoprotein</keyword>
<accession>A0A1F5VE05</accession>
<comment type="caution">
    <text evidence="8">The sequence shown here is derived from an EMBL/GenBank/DDBJ whole genome shotgun (WGS) entry which is preliminary data.</text>
</comment>
<comment type="similarity">
    <text evidence="1 7">Belongs to the universal ribosomal protein uL18 family.</text>
</comment>
<proteinExistence type="inferred from homology"/>
<dbReference type="NCBIfam" id="TIGR00060">
    <property type="entry name" value="L18_bact"/>
    <property type="match status" value="1"/>
</dbReference>
<dbReference type="GO" id="GO:0006412">
    <property type="term" value="P:translation"/>
    <property type="evidence" value="ECO:0007669"/>
    <property type="project" value="UniProtKB-UniRule"/>
</dbReference>
<evidence type="ECO:0000256" key="6">
    <source>
        <dbReference type="ARBA" id="ARBA00035197"/>
    </source>
</evidence>